<dbReference type="PROSITE" id="PS01229">
    <property type="entry name" value="COF_2"/>
    <property type="match status" value="1"/>
</dbReference>
<dbReference type="InterPro" id="IPR006379">
    <property type="entry name" value="HAD-SF_hydro_IIB"/>
</dbReference>
<dbReference type="GO" id="GO:0016791">
    <property type="term" value="F:phosphatase activity"/>
    <property type="evidence" value="ECO:0007669"/>
    <property type="project" value="UniProtKB-ARBA"/>
</dbReference>
<dbReference type="NCBIfam" id="TIGR00099">
    <property type="entry name" value="Cof-subfamily"/>
    <property type="match status" value="1"/>
</dbReference>
<dbReference type="SUPFAM" id="SSF56784">
    <property type="entry name" value="HAD-like"/>
    <property type="match status" value="1"/>
</dbReference>
<sequence>MYKLITCDMDETLLNEKRQIGAKTVAAIKAAVAKGVYFVPNTGRSFHSIQDNLETLGLLQKADSYVISYNGGVVVENQGLKIKLTAGMDFSVAKALLELGLSQGYCVHVYTVNDLYIWNQTQTDIDYLTGRVDDWTQMLADDKMDFLTSETITKVIVEILTEEERIAFRDLAKGKFTDLNITFSSDRYVEFNSTTADKGQATLKLAQSLGIKPEEIIAIGDNGNDLSMIRIAGLGVCMANGRDFVKAEAQYVTINDYNHNGVAEVIEKFVLNDERGD</sequence>
<dbReference type="InterPro" id="IPR000150">
    <property type="entry name" value="Cof"/>
</dbReference>
<dbReference type="GO" id="GO:0005829">
    <property type="term" value="C:cytosol"/>
    <property type="evidence" value="ECO:0007669"/>
    <property type="project" value="TreeGrafter"/>
</dbReference>
<dbReference type="RefSeq" id="WP_025020593.1">
    <property type="nucleotide sequence ID" value="NZ_AZFH01000139.1"/>
</dbReference>
<dbReference type="InterPro" id="IPR036412">
    <property type="entry name" value="HAD-like_sf"/>
</dbReference>
<dbReference type="Proteomes" id="UP000051048">
    <property type="component" value="Unassembled WGS sequence"/>
</dbReference>
<dbReference type="CDD" id="cd07516">
    <property type="entry name" value="HAD_Pase"/>
    <property type="match status" value="1"/>
</dbReference>
<dbReference type="OrthoDB" id="9790031at2"/>
<dbReference type="InterPro" id="IPR023214">
    <property type="entry name" value="HAD_sf"/>
</dbReference>
<dbReference type="AlphaFoldDB" id="A0A0R1TB91"/>
<evidence type="ECO:0000313" key="2">
    <source>
        <dbReference type="Proteomes" id="UP000051048"/>
    </source>
</evidence>
<comment type="caution">
    <text evidence="1">The sequence shown here is derived from an EMBL/GenBank/DDBJ whole genome shotgun (WGS) entry which is preliminary data.</text>
</comment>
<proteinExistence type="predicted"/>
<dbReference type="Pfam" id="PF08282">
    <property type="entry name" value="Hydrolase_3"/>
    <property type="match status" value="1"/>
</dbReference>
<dbReference type="SFLD" id="SFLDS00003">
    <property type="entry name" value="Haloacid_Dehalogenase"/>
    <property type="match status" value="1"/>
</dbReference>
<keyword evidence="1" id="KW-0378">Hydrolase</keyword>
<dbReference type="PATRIC" id="fig|1423740.3.peg.1113"/>
<evidence type="ECO:0000313" key="1">
    <source>
        <dbReference type="EMBL" id="KRL78662.1"/>
    </source>
</evidence>
<gene>
    <name evidence="1" type="ORF">FC36_GL001044</name>
</gene>
<accession>A0A0R1TB91</accession>
<dbReference type="EMBL" id="AZFH01000139">
    <property type="protein sequence ID" value="KRL78662.1"/>
    <property type="molecule type" value="Genomic_DNA"/>
</dbReference>
<dbReference type="GO" id="GO:0000287">
    <property type="term" value="F:magnesium ion binding"/>
    <property type="evidence" value="ECO:0007669"/>
    <property type="project" value="TreeGrafter"/>
</dbReference>
<dbReference type="NCBIfam" id="TIGR01484">
    <property type="entry name" value="HAD-SF-IIB"/>
    <property type="match status" value="1"/>
</dbReference>
<dbReference type="PANTHER" id="PTHR10000">
    <property type="entry name" value="PHOSPHOSERINE PHOSPHATASE"/>
    <property type="match status" value="1"/>
</dbReference>
<dbReference type="Gene3D" id="3.30.1240.10">
    <property type="match status" value="1"/>
</dbReference>
<organism evidence="1 2">
    <name type="scientific">Ligilactobacillus equi DSM 15833 = JCM 10991</name>
    <dbReference type="NCBI Taxonomy" id="1423740"/>
    <lineage>
        <taxon>Bacteria</taxon>
        <taxon>Bacillati</taxon>
        <taxon>Bacillota</taxon>
        <taxon>Bacilli</taxon>
        <taxon>Lactobacillales</taxon>
        <taxon>Lactobacillaceae</taxon>
        <taxon>Ligilactobacillus</taxon>
    </lineage>
</organism>
<name>A0A0R1TB91_9LACO</name>
<reference evidence="1 2" key="1">
    <citation type="journal article" date="2015" name="Genome Announc.">
        <title>Expanding the biotechnology potential of lactobacilli through comparative genomics of 213 strains and associated genera.</title>
        <authorList>
            <person name="Sun Z."/>
            <person name="Harris H.M."/>
            <person name="McCann A."/>
            <person name="Guo C."/>
            <person name="Argimon S."/>
            <person name="Zhang W."/>
            <person name="Yang X."/>
            <person name="Jeffery I.B."/>
            <person name="Cooney J.C."/>
            <person name="Kagawa T.F."/>
            <person name="Liu W."/>
            <person name="Song Y."/>
            <person name="Salvetti E."/>
            <person name="Wrobel A."/>
            <person name="Rasinkangas P."/>
            <person name="Parkhill J."/>
            <person name="Rea M.C."/>
            <person name="O'Sullivan O."/>
            <person name="Ritari J."/>
            <person name="Douillard F.P."/>
            <person name="Paul Ross R."/>
            <person name="Yang R."/>
            <person name="Briner A.E."/>
            <person name="Felis G.E."/>
            <person name="de Vos W.M."/>
            <person name="Barrangou R."/>
            <person name="Klaenhammer T.R."/>
            <person name="Caufield P.W."/>
            <person name="Cui Y."/>
            <person name="Zhang H."/>
            <person name="O'Toole P.W."/>
        </authorList>
    </citation>
    <scope>NUCLEOTIDE SEQUENCE [LARGE SCALE GENOMIC DNA]</scope>
    <source>
        <strain evidence="1 2">DSM 15833</strain>
    </source>
</reference>
<dbReference type="STRING" id="1423740.FC36_GL001044"/>
<protein>
    <submittedName>
        <fullName evidence="1">HAD superfamily hydrolase</fullName>
    </submittedName>
</protein>
<dbReference type="Gene3D" id="3.40.50.1000">
    <property type="entry name" value="HAD superfamily/HAD-like"/>
    <property type="match status" value="1"/>
</dbReference>
<dbReference type="SFLD" id="SFLDG01140">
    <property type="entry name" value="C2.B:_Phosphomannomutase_and_P"/>
    <property type="match status" value="1"/>
</dbReference>
<dbReference type="PANTHER" id="PTHR10000:SF8">
    <property type="entry name" value="HAD SUPERFAMILY HYDROLASE-LIKE, TYPE 3"/>
    <property type="match status" value="1"/>
</dbReference>